<keyword evidence="1" id="KW-0472">Membrane</keyword>
<name>A0A0C2WJM2_AMAMK</name>
<proteinExistence type="predicted"/>
<dbReference type="HOGENOM" id="CLU_2084264_0_0_1"/>
<dbReference type="OrthoDB" id="3245306at2759"/>
<dbReference type="AlphaFoldDB" id="A0A0C2WJM2"/>
<reference evidence="2 3" key="1">
    <citation type="submission" date="2014-04" db="EMBL/GenBank/DDBJ databases">
        <title>Evolutionary Origins and Diversification of the Mycorrhizal Mutualists.</title>
        <authorList>
            <consortium name="DOE Joint Genome Institute"/>
            <consortium name="Mycorrhizal Genomics Consortium"/>
            <person name="Kohler A."/>
            <person name="Kuo A."/>
            <person name="Nagy L.G."/>
            <person name="Floudas D."/>
            <person name="Copeland A."/>
            <person name="Barry K.W."/>
            <person name="Cichocki N."/>
            <person name="Veneault-Fourrey C."/>
            <person name="LaButti K."/>
            <person name="Lindquist E.A."/>
            <person name="Lipzen A."/>
            <person name="Lundell T."/>
            <person name="Morin E."/>
            <person name="Murat C."/>
            <person name="Riley R."/>
            <person name="Ohm R."/>
            <person name="Sun H."/>
            <person name="Tunlid A."/>
            <person name="Henrissat B."/>
            <person name="Grigoriev I.V."/>
            <person name="Hibbett D.S."/>
            <person name="Martin F."/>
        </authorList>
    </citation>
    <scope>NUCLEOTIDE SEQUENCE [LARGE SCALE GENOMIC DNA]</scope>
    <source>
        <strain evidence="2 3">Koide BX008</strain>
    </source>
</reference>
<dbReference type="EMBL" id="KN818427">
    <property type="protein sequence ID" value="KIL56353.1"/>
    <property type="molecule type" value="Genomic_DNA"/>
</dbReference>
<keyword evidence="1" id="KW-1133">Transmembrane helix</keyword>
<feature type="transmembrane region" description="Helical" evidence="1">
    <location>
        <begin position="19"/>
        <end position="39"/>
    </location>
</feature>
<evidence type="ECO:0000313" key="3">
    <source>
        <dbReference type="Proteomes" id="UP000054549"/>
    </source>
</evidence>
<evidence type="ECO:0000313" key="2">
    <source>
        <dbReference type="EMBL" id="KIL56353.1"/>
    </source>
</evidence>
<dbReference type="InParanoid" id="A0A0C2WJM2"/>
<organism evidence="2 3">
    <name type="scientific">Amanita muscaria (strain Koide BX008)</name>
    <dbReference type="NCBI Taxonomy" id="946122"/>
    <lineage>
        <taxon>Eukaryota</taxon>
        <taxon>Fungi</taxon>
        <taxon>Dikarya</taxon>
        <taxon>Basidiomycota</taxon>
        <taxon>Agaricomycotina</taxon>
        <taxon>Agaricomycetes</taxon>
        <taxon>Agaricomycetidae</taxon>
        <taxon>Agaricales</taxon>
        <taxon>Pluteineae</taxon>
        <taxon>Amanitaceae</taxon>
        <taxon>Amanita</taxon>
    </lineage>
</organism>
<keyword evidence="1" id="KW-0812">Transmembrane</keyword>
<sequence length="117" mass="12715">MSGASDIPFLSGLDSFTRIAGFVAIIPAACWMLSNLLAIKSGLRRRWRRASNALETKRGHVSILRIIGFVTGVMLHTLESASVMDAGLVRQPFDEYTHWTATGALGAVDSSTSHHPY</sequence>
<dbReference type="Proteomes" id="UP000054549">
    <property type="component" value="Unassembled WGS sequence"/>
</dbReference>
<gene>
    <name evidence="2" type="ORF">M378DRAFT_17147</name>
</gene>
<accession>A0A0C2WJM2</accession>
<evidence type="ECO:0000256" key="1">
    <source>
        <dbReference type="SAM" id="Phobius"/>
    </source>
</evidence>
<protein>
    <submittedName>
        <fullName evidence="2">Uncharacterized protein</fullName>
    </submittedName>
</protein>
<keyword evidence="3" id="KW-1185">Reference proteome</keyword>